<evidence type="ECO:0000256" key="1">
    <source>
        <dbReference type="SAM" id="MobiDB-lite"/>
    </source>
</evidence>
<sequence length="136" mass="15517">ATGPASIAVVMEAVKDSAVSHALHARFVKLEDCGHDVEAPHLDILFAHSTLVGPLKCPIKSCQQPVLTTKRYKYQIQQIFKNSSNLKKELVKIENTTNVREERVKCTEPPNWNRQQRNEGSIKLSQSKYDHSRYRF</sequence>
<reference evidence="2" key="1">
    <citation type="submission" date="2015-11" db="EMBL/GenBank/DDBJ databases">
        <title>De novo transcriptome assembly of four potential Pierce s Disease insect vectors from Arizona vineyards.</title>
        <authorList>
            <person name="Tassone E.E."/>
        </authorList>
    </citation>
    <scope>NUCLEOTIDE SEQUENCE</scope>
</reference>
<evidence type="ECO:0000313" key="2">
    <source>
        <dbReference type="EMBL" id="JAS80580.1"/>
    </source>
</evidence>
<feature type="region of interest" description="Disordered" evidence="1">
    <location>
        <begin position="110"/>
        <end position="136"/>
    </location>
</feature>
<protein>
    <submittedName>
        <fullName evidence="2">Uncharacterized protein</fullName>
    </submittedName>
</protein>
<accession>A0A1B6I0Z8</accession>
<gene>
    <name evidence="2" type="ORF">g.57385</name>
</gene>
<name>A0A1B6I0Z8_9HEMI</name>
<feature type="non-terminal residue" evidence="2">
    <location>
        <position position="1"/>
    </location>
</feature>
<organism evidence="2">
    <name type="scientific">Homalodisca liturata</name>
    <dbReference type="NCBI Taxonomy" id="320908"/>
    <lineage>
        <taxon>Eukaryota</taxon>
        <taxon>Metazoa</taxon>
        <taxon>Ecdysozoa</taxon>
        <taxon>Arthropoda</taxon>
        <taxon>Hexapoda</taxon>
        <taxon>Insecta</taxon>
        <taxon>Pterygota</taxon>
        <taxon>Neoptera</taxon>
        <taxon>Paraneoptera</taxon>
        <taxon>Hemiptera</taxon>
        <taxon>Auchenorrhyncha</taxon>
        <taxon>Membracoidea</taxon>
        <taxon>Cicadellidae</taxon>
        <taxon>Cicadellinae</taxon>
        <taxon>Proconiini</taxon>
        <taxon>Homalodisca</taxon>
    </lineage>
</organism>
<feature type="compositionally biased region" description="Polar residues" evidence="1">
    <location>
        <begin position="110"/>
        <end position="127"/>
    </location>
</feature>
<dbReference type="AlphaFoldDB" id="A0A1B6I0Z8"/>
<dbReference type="EMBL" id="GECU01027126">
    <property type="protein sequence ID" value="JAS80580.1"/>
    <property type="molecule type" value="Transcribed_RNA"/>
</dbReference>
<proteinExistence type="predicted"/>